<keyword evidence="3 7" id="KW-0812">Transmembrane</keyword>
<evidence type="ECO:0000256" key="2">
    <source>
        <dbReference type="ARBA" id="ARBA00006434"/>
    </source>
</evidence>
<feature type="transmembrane region" description="Helical" evidence="7">
    <location>
        <begin position="38"/>
        <end position="59"/>
    </location>
</feature>
<dbReference type="InterPro" id="IPR001734">
    <property type="entry name" value="Na/solute_symporter"/>
</dbReference>
<keyword evidence="4 7" id="KW-1133">Transmembrane helix</keyword>
<protein>
    <submittedName>
        <fullName evidence="8">SC5A2-like protein</fullName>
    </submittedName>
</protein>
<organism evidence="8 9">
    <name type="scientific">Mya arenaria</name>
    <name type="common">Soft-shell clam</name>
    <dbReference type="NCBI Taxonomy" id="6604"/>
    <lineage>
        <taxon>Eukaryota</taxon>
        <taxon>Metazoa</taxon>
        <taxon>Spiralia</taxon>
        <taxon>Lophotrochozoa</taxon>
        <taxon>Mollusca</taxon>
        <taxon>Bivalvia</taxon>
        <taxon>Autobranchia</taxon>
        <taxon>Heteroconchia</taxon>
        <taxon>Euheterodonta</taxon>
        <taxon>Imparidentia</taxon>
        <taxon>Neoheterodontei</taxon>
        <taxon>Myida</taxon>
        <taxon>Myoidea</taxon>
        <taxon>Myidae</taxon>
        <taxon>Mya</taxon>
    </lineage>
</organism>
<accession>A0ABY7E0N0</accession>
<dbReference type="Proteomes" id="UP001164746">
    <property type="component" value="Chromosome 4"/>
</dbReference>
<keyword evidence="5 7" id="KW-0472">Membrane</keyword>
<reference evidence="8" key="1">
    <citation type="submission" date="2022-11" db="EMBL/GenBank/DDBJ databases">
        <title>Centuries of genome instability and evolution in soft-shell clam transmissible cancer (bioRxiv).</title>
        <authorList>
            <person name="Hart S.F.M."/>
            <person name="Yonemitsu M.A."/>
            <person name="Giersch R.M."/>
            <person name="Beal B.F."/>
            <person name="Arriagada G."/>
            <person name="Davis B.W."/>
            <person name="Ostrander E.A."/>
            <person name="Goff S.P."/>
            <person name="Metzger M.J."/>
        </authorList>
    </citation>
    <scope>NUCLEOTIDE SEQUENCE</scope>
    <source>
        <strain evidence="8">MELC-2E11</strain>
        <tissue evidence="8">Siphon/mantle</tissue>
    </source>
</reference>
<evidence type="ECO:0000256" key="6">
    <source>
        <dbReference type="RuleBase" id="RU362091"/>
    </source>
</evidence>
<evidence type="ECO:0000256" key="1">
    <source>
        <dbReference type="ARBA" id="ARBA00004141"/>
    </source>
</evidence>
<sequence length="115" mass="12618">SLCRKQRGTVRSYFLAGGSMSWIPVGASLFSSNIGSEHFIGLAGTGAASGFAIVIYEWLVYTMPEYMAKRFGGQRIRLYLSVLAMVLYILTKLAVACLQLSIQTPFKQSLCLLVL</sequence>
<dbReference type="EMBL" id="CP111015">
    <property type="protein sequence ID" value="WAR02056.1"/>
    <property type="molecule type" value="Genomic_DNA"/>
</dbReference>
<dbReference type="InterPro" id="IPR038377">
    <property type="entry name" value="Na/Glc_symporter_sf"/>
</dbReference>
<comment type="subcellular location">
    <subcellularLocation>
        <location evidence="1">Membrane</location>
        <topology evidence="1">Multi-pass membrane protein</topology>
    </subcellularLocation>
</comment>
<keyword evidence="9" id="KW-1185">Reference proteome</keyword>
<feature type="non-terminal residue" evidence="8">
    <location>
        <position position="1"/>
    </location>
</feature>
<evidence type="ECO:0000256" key="5">
    <source>
        <dbReference type="ARBA" id="ARBA00023136"/>
    </source>
</evidence>
<proteinExistence type="inferred from homology"/>
<dbReference type="PANTHER" id="PTHR11819">
    <property type="entry name" value="SOLUTE CARRIER FAMILY 5"/>
    <property type="match status" value="1"/>
</dbReference>
<gene>
    <name evidence="8" type="ORF">MAR_008614</name>
</gene>
<evidence type="ECO:0000256" key="7">
    <source>
        <dbReference type="SAM" id="Phobius"/>
    </source>
</evidence>
<evidence type="ECO:0000256" key="3">
    <source>
        <dbReference type="ARBA" id="ARBA00022692"/>
    </source>
</evidence>
<dbReference type="PANTHER" id="PTHR11819:SF195">
    <property type="entry name" value="SODIUM_GLUCOSE COTRANSPORTER 4"/>
    <property type="match status" value="1"/>
</dbReference>
<dbReference type="PROSITE" id="PS50283">
    <property type="entry name" value="NA_SOLUT_SYMP_3"/>
    <property type="match status" value="1"/>
</dbReference>
<evidence type="ECO:0000313" key="8">
    <source>
        <dbReference type="EMBL" id="WAR02056.1"/>
    </source>
</evidence>
<dbReference type="Gene3D" id="1.20.1730.10">
    <property type="entry name" value="Sodium/glucose cotransporter"/>
    <property type="match status" value="1"/>
</dbReference>
<dbReference type="Pfam" id="PF00474">
    <property type="entry name" value="SSF"/>
    <property type="match status" value="2"/>
</dbReference>
<feature type="transmembrane region" description="Helical" evidence="7">
    <location>
        <begin position="12"/>
        <end position="32"/>
    </location>
</feature>
<evidence type="ECO:0000256" key="4">
    <source>
        <dbReference type="ARBA" id="ARBA00022989"/>
    </source>
</evidence>
<feature type="transmembrane region" description="Helical" evidence="7">
    <location>
        <begin position="79"/>
        <end position="102"/>
    </location>
</feature>
<name>A0ABY7E0N0_MYAAR</name>
<evidence type="ECO:0000313" key="9">
    <source>
        <dbReference type="Proteomes" id="UP001164746"/>
    </source>
</evidence>
<comment type="similarity">
    <text evidence="2 6">Belongs to the sodium:solute symporter (SSF) (TC 2.A.21) family.</text>
</comment>